<comment type="caution">
    <text evidence="9">The sequence shown here is derived from an EMBL/GenBank/DDBJ whole genome shotgun (WGS) entry which is preliminary data.</text>
</comment>
<keyword evidence="5 8" id="KW-0812">Transmembrane</keyword>
<keyword evidence="3" id="KW-0813">Transport</keyword>
<evidence type="ECO:0000256" key="7">
    <source>
        <dbReference type="ARBA" id="ARBA00023136"/>
    </source>
</evidence>
<accession>A0A2S6IVH8</accession>
<name>A0A2S6IVH8_9ACTN</name>
<evidence type="ECO:0000256" key="2">
    <source>
        <dbReference type="ARBA" id="ARBA00009142"/>
    </source>
</evidence>
<sequence>MTGTTLASLGLLTIVLLVLAAFLAGWVDAVVGGGGLVQLPALLLVPGIDPLQALATNKLAGAMGTATSSVTYYRRVHPNLRTALPTALVAALGAAGGALSAAAVPEGVLEPVILVALVVVAAYTLLRPDLGGATVLRFSGHRHTVVAALTGAVIGYYDGIAGPGTGAFLVFALVGLLGYAFLEASATAKIINLATNVGALLVFAAHGAVLWELGLVMGCANLLGGYLGARTAVSAGSRFVRVVFLAVVSVLIVRLGWQVLQG</sequence>
<dbReference type="PANTHER" id="PTHR30269:SF0">
    <property type="entry name" value="MEMBRANE TRANSPORTER PROTEIN YFCA-RELATED"/>
    <property type="match status" value="1"/>
</dbReference>
<feature type="transmembrane region" description="Helical" evidence="8">
    <location>
        <begin position="163"/>
        <end position="182"/>
    </location>
</feature>
<evidence type="ECO:0000313" key="10">
    <source>
        <dbReference type="Proteomes" id="UP000239485"/>
    </source>
</evidence>
<proteinExistence type="inferred from homology"/>
<evidence type="ECO:0000256" key="1">
    <source>
        <dbReference type="ARBA" id="ARBA00004651"/>
    </source>
</evidence>
<keyword evidence="7 8" id="KW-0472">Membrane</keyword>
<feature type="transmembrane region" description="Helical" evidence="8">
    <location>
        <begin position="239"/>
        <end position="257"/>
    </location>
</feature>
<comment type="similarity">
    <text evidence="2 8">Belongs to the 4-toluene sulfonate uptake permease (TSUP) (TC 2.A.102) family.</text>
</comment>
<dbReference type="AlphaFoldDB" id="A0A2S6IVH8"/>
<comment type="subcellular location">
    <subcellularLocation>
        <location evidence="1 8">Cell membrane</location>
        <topology evidence="1 8">Multi-pass membrane protein</topology>
    </subcellularLocation>
</comment>
<dbReference type="Pfam" id="PF01925">
    <property type="entry name" value="TauE"/>
    <property type="match status" value="1"/>
</dbReference>
<dbReference type="InterPro" id="IPR052017">
    <property type="entry name" value="TSUP"/>
</dbReference>
<evidence type="ECO:0000256" key="5">
    <source>
        <dbReference type="ARBA" id="ARBA00022692"/>
    </source>
</evidence>
<reference evidence="9 10" key="1">
    <citation type="submission" date="2018-02" db="EMBL/GenBank/DDBJ databases">
        <title>Genomic Encyclopedia of Archaeal and Bacterial Type Strains, Phase II (KMG-II): from individual species to whole genera.</title>
        <authorList>
            <person name="Goeker M."/>
        </authorList>
    </citation>
    <scope>NUCLEOTIDE SEQUENCE [LARGE SCALE GENOMIC DNA]</scope>
    <source>
        <strain evidence="9 10">DSM 22857</strain>
    </source>
</reference>
<evidence type="ECO:0000256" key="3">
    <source>
        <dbReference type="ARBA" id="ARBA00022448"/>
    </source>
</evidence>
<gene>
    <name evidence="9" type="ORF">CLV92_102217</name>
</gene>
<dbReference type="Proteomes" id="UP000239485">
    <property type="component" value="Unassembled WGS sequence"/>
</dbReference>
<feature type="transmembrane region" description="Helical" evidence="8">
    <location>
        <begin position="84"/>
        <end position="102"/>
    </location>
</feature>
<dbReference type="InterPro" id="IPR002781">
    <property type="entry name" value="TM_pro_TauE-like"/>
</dbReference>
<evidence type="ECO:0000256" key="8">
    <source>
        <dbReference type="RuleBase" id="RU363041"/>
    </source>
</evidence>
<protein>
    <recommendedName>
        <fullName evidence="8">Probable membrane transporter protein</fullName>
    </recommendedName>
</protein>
<dbReference type="RefSeq" id="WP_211290847.1">
    <property type="nucleotide sequence ID" value="NZ_PTJD01000002.1"/>
</dbReference>
<keyword evidence="10" id="KW-1185">Reference proteome</keyword>
<feature type="transmembrane region" description="Helical" evidence="8">
    <location>
        <begin position="194"/>
        <end position="227"/>
    </location>
</feature>
<dbReference type="PANTHER" id="PTHR30269">
    <property type="entry name" value="TRANSMEMBRANE PROTEIN YFCA"/>
    <property type="match status" value="1"/>
</dbReference>
<evidence type="ECO:0000313" key="9">
    <source>
        <dbReference type="EMBL" id="PPK98064.1"/>
    </source>
</evidence>
<keyword evidence="4 8" id="KW-1003">Cell membrane</keyword>
<evidence type="ECO:0000256" key="4">
    <source>
        <dbReference type="ARBA" id="ARBA00022475"/>
    </source>
</evidence>
<keyword evidence="6 8" id="KW-1133">Transmembrane helix</keyword>
<feature type="transmembrane region" description="Helical" evidence="8">
    <location>
        <begin position="108"/>
        <end position="126"/>
    </location>
</feature>
<organism evidence="9 10">
    <name type="scientific">Kineococcus xinjiangensis</name>
    <dbReference type="NCBI Taxonomy" id="512762"/>
    <lineage>
        <taxon>Bacteria</taxon>
        <taxon>Bacillati</taxon>
        <taxon>Actinomycetota</taxon>
        <taxon>Actinomycetes</taxon>
        <taxon>Kineosporiales</taxon>
        <taxon>Kineosporiaceae</taxon>
        <taxon>Kineococcus</taxon>
    </lineage>
</organism>
<dbReference type="GO" id="GO:0005886">
    <property type="term" value="C:plasma membrane"/>
    <property type="evidence" value="ECO:0007669"/>
    <property type="project" value="UniProtKB-SubCell"/>
</dbReference>
<dbReference type="EMBL" id="PTJD01000002">
    <property type="protein sequence ID" value="PPK98064.1"/>
    <property type="molecule type" value="Genomic_DNA"/>
</dbReference>
<evidence type="ECO:0000256" key="6">
    <source>
        <dbReference type="ARBA" id="ARBA00022989"/>
    </source>
</evidence>